<sequence length="934" mass="107274">MRNDTLEDVVVHKGVVVVSGRRAKPLWLSELQFPFPGNGIVTFEARGTSDIGVFFSSTPERVQEDDQVSAIESSQRAEYEVVIGSYCNKKSVIRKRGVVRAFSTTGVESSVDLAADAAWQSFDHSWTFKKYWIGIRDGVIIAGKGTVGSYAFLKWEDAEPLKGSFQIGVSSWHQPVVFRFFEVFPATESLVPSRADSISFIGNFFSVARNYFSKSFHDVCLESYEGSLFPCHGCVLSLWSKRLKETVDAAIHLNRSYGDQTLRVWNRRKVFFMNFCGWDEQYIPSMKQVYEDIPRIRIGASTCGTAMFVQLLYGVGLDRSQFCSMESDSVTLNLSQHDKQTWQECKALMEEWQVSYFAYIFEEQSDADYGSLVSSNCFNSHPYYLPEGYSEVFVNNFVSYLNYLMDSLFLSDVELVLRVEEQVEISVNNTVVAYSDQLEENRNSCSFSFRAHRLVLAATSSYFLKMFSSGMKEMLQQKIEISCVNVSSFQRMLNSIYKKPLYVMEKPEEDAYLWLDYLDDVKTGDRFDVVNFKREACICLKELVNASNAVHLANLSLECELFDLFQAATDFICSHFEEVFQQTSFTCLREDCFLHILSRIDLEVQHENEVVHAVMKWLEENNPSGLQDLFSMIRHKLVDPPVLNSIREKYPSCECLEISSGESTAHATVHNDRKDDDDEDPNNDCVYFTNDNDVSEVFEHPGPMTFESFQSVNLEPMKWIPSEFTFQTQQERWKYLKKDWNKMYGNVPRIAPGEVWIPYIPKVHSSGVLYYLGCLYGLQLGGTRVNPLKYDIVKITCSSGNRFARLEGLVESWVSRSCFALPDASSLVWFALDLGKERLLACSFYTLAHDGSESNFLRNWCLEGSKDGAEWVLLKEHRSDKTLQSPMQKATWRIEDPASQEFYRHFRILARPPCKKMNLGHFEFYGRLRMNPKA</sequence>
<feature type="domain" description="F5/8 type C" evidence="1">
    <location>
        <begin position="813"/>
        <end position="927"/>
    </location>
</feature>
<dbReference type="PANTHER" id="PTHR47457:SF1">
    <property type="entry name" value="BTB DOMAIN-CONTAINING PROTEIN-RELATED"/>
    <property type="match status" value="1"/>
</dbReference>
<dbReference type="Proteomes" id="UP001300502">
    <property type="component" value="Unassembled WGS sequence"/>
</dbReference>
<evidence type="ECO:0000313" key="3">
    <source>
        <dbReference type="EMBL" id="KAK4524192.1"/>
    </source>
</evidence>
<dbReference type="SMART" id="SM00225">
    <property type="entry name" value="BTB"/>
    <property type="match status" value="1"/>
</dbReference>
<dbReference type="PROSITE" id="PS50097">
    <property type="entry name" value="BTB"/>
    <property type="match status" value="1"/>
</dbReference>
<dbReference type="Gene3D" id="3.30.710.10">
    <property type="entry name" value="Potassium Channel Kv1.1, Chain A"/>
    <property type="match status" value="1"/>
</dbReference>
<evidence type="ECO:0000259" key="1">
    <source>
        <dbReference type="PROSITE" id="PS50022"/>
    </source>
</evidence>
<evidence type="ECO:0008006" key="5">
    <source>
        <dbReference type="Google" id="ProtNLM"/>
    </source>
</evidence>
<dbReference type="SUPFAM" id="SSF49785">
    <property type="entry name" value="Galactose-binding domain-like"/>
    <property type="match status" value="1"/>
</dbReference>
<reference evidence="3 4" key="1">
    <citation type="submission" date="2022-07" db="EMBL/GenBank/DDBJ databases">
        <title>Genome-wide signatures of adaptation to extreme environments.</title>
        <authorList>
            <person name="Cho C.H."/>
            <person name="Yoon H.S."/>
        </authorList>
    </citation>
    <scope>NUCLEOTIDE SEQUENCE [LARGE SCALE GENOMIC DNA]</scope>
    <source>
        <strain evidence="3 4">108.79 E11</strain>
    </source>
</reference>
<dbReference type="SMART" id="SM00875">
    <property type="entry name" value="BACK"/>
    <property type="match status" value="1"/>
</dbReference>
<feature type="domain" description="BTB" evidence="2">
    <location>
        <begin position="411"/>
        <end position="505"/>
    </location>
</feature>
<gene>
    <name evidence="3" type="ORF">GAYE_SCF02G2091</name>
</gene>
<dbReference type="EMBL" id="JANCYU010000022">
    <property type="protein sequence ID" value="KAK4524192.1"/>
    <property type="molecule type" value="Genomic_DNA"/>
</dbReference>
<dbReference type="InterPro" id="IPR011705">
    <property type="entry name" value="BACK"/>
</dbReference>
<dbReference type="Gene3D" id="1.25.40.420">
    <property type="match status" value="1"/>
</dbReference>
<evidence type="ECO:0000259" key="2">
    <source>
        <dbReference type="PROSITE" id="PS50097"/>
    </source>
</evidence>
<dbReference type="PANTHER" id="PTHR47457">
    <property type="entry name" value="OS05G0345500 PROTEIN"/>
    <property type="match status" value="1"/>
</dbReference>
<comment type="caution">
    <text evidence="3">The sequence shown here is derived from an EMBL/GenBank/DDBJ whole genome shotgun (WGS) entry which is preliminary data.</text>
</comment>
<evidence type="ECO:0000313" key="4">
    <source>
        <dbReference type="Proteomes" id="UP001300502"/>
    </source>
</evidence>
<dbReference type="Pfam" id="PF12248">
    <property type="entry name" value="Methyltransf_FA"/>
    <property type="match status" value="1"/>
</dbReference>
<keyword evidence="4" id="KW-1185">Reference proteome</keyword>
<organism evidence="3 4">
    <name type="scientific">Galdieria yellowstonensis</name>
    <dbReference type="NCBI Taxonomy" id="3028027"/>
    <lineage>
        <taxon>Eukaryota</taxon>
        <taxon>Rhodophyta</taxon>
        <taxon>Bangiophyceae</taxon>
        <taxon>Galdieriales</taxon>
        <taxon>Galdieriaceae</taxon>
        <taxon>Galdieria</taxon>
    </lineage>
</organism>
<dbReference type="InterPro" id="IPR008979">
    <property type="entry name" value="Galactose-bd-like_sf"/>
</dbReference>
<dbReference type="AlphaFoldDB" id="A0AAV9IA54"/>
<dbReference type="PROSITE" id="PS50022">
    <property type="entry name" value="FA58C_3"/>
    <property type="match status" value="1"/>
</dbReference>
<dbReference type="InterPro" id="IPR000210">
    <property type="entry name" value="BTB/POZ_dom"/>
</dbReference>
<dbReference type="CDD" id="cd18186">
    <property type="entry name" value="BTB_POZ_ZBTB_KLHL-like"/>
    <property type="match status" value="1"/>
</dbReference>
<dbReference type="InterPro" id="IPR011333">
    <property type="entry name" value="SKP1/BTB/POZ_sf"/>
</dbReference>
<dbReference type="InterPro" id="IPR000421">
    <property type="entry name" value="FA58C"/>
</dbReference>
<accession>A0AAV9IA54</accession>
<dbReference type="InterPro" id="IPR022041">
    <property type="entry name" value="Methyltransf_FA"/>
</dbReference>
<proteinExistence type="predicted"/>
<protein>
    <recommendedName>
        <fullName evidence="5">BTB/POZ domain-containing protein</fullName>
    </recommendedName>
</protein>
<dbReference type="Pfam" id="PF07707">
    <property type="entry name" value="BACK"/>
    <property type="match status" value="1"/>
</dbReference>
<name>A0AAV9IA54_9RHOD</name>
<dbReference type="Pfam" id="PF00651">
    <property type="entry name" value="BTB"/>
    <property type="match status" value="1"/>
</dbReference>
<dbReference type="SUPFAM" id="SSF54695">
    <property type="entry name" value="POZ domain"/>
    <property type="match status" value="1"/>
</dbReference>